<dbReference type="GeneID" id="78357807"/>
<dbReference type="InterPro" id="IPR023060">
    <property type="entry name" value="YidC/YidC1/YidC2_Firmicutes"/>
</dbReference>
<dbReference type="GO" id="GO:0051205">
    <property type="term" value="P:protein insertion into membrane"/>
    <property type="evidence" value="ECO:0007669"/>
    <property type="project" value="TreeGrafter"/>
</dbReference>
<dbReference type="InterPro" id="IPR028055">
    <property type="entry name" value="YidC/Oxa/ALB_C"/>
</dbReference>
<evidence type="ECO:0000256" key="9">
    <source>
        <dbReference type="ARBA" id="ARBA00023139"/>
    </source>
</evidence>
<dbReference type="RefSeq" id="WP_115271286.1">
    <property type="nucleotide sequence ID" value="NZ_JBCLSK010000040.1"/>
</dbReference>
<feature type="domain" description="Membrane insertase YidC/Oxa/ALB C-terminal" evidence="13">
    <location>
        <begin position="55"/>
        <end position="236"/>
    </location>
</feature>
<organism evidence="14 15">
    <name type="scientific">Streptococcus hyointestinalis</name>
    <dbReference type="NCBI Taxonomy" id="1337"/>
    <lineage>
        <taxon>Bacteria</taxon>
        <taxon>Bacillati</taxon>
        <taxon>Bacillota</taxon>
        <taxon>Bacilli</taxon>
        <taxon>Lactobacillales</taxon>
        <taxon>Streptococcaceae</taxon>
        <taxon>Streptococcus</taxon>
    </lineage>
</organism>
<keyword evidence="9" id="KW-0564">Palmitate</keyword>
<evidence type="ECO:0000256" key="8">
    <source>
        <dbReference type="ARBA" id="ARBA00023136"/>
    </source>
</evidence>
<accession>A0A380KF25</accession>
<reference evidence="14 15" key="1">
    <citation type="submission" date="2018-06" db="EMBL/GenBank/DDBJ databases">
        <authorList>
            <consortium name="Pathogen Informatics"/>
            <person name="Doyle S."/>
        </authorList>
    </citation>
    <scope>NUCLEOTIDE SEQUENCE [LARGE SCALE GENOMIC DNA]</scope>
    <source>
        <strain evidence="14 15">NCTC12224</strain>
    </source>
</reference>
<dbReference type="HAMAP" id="MF_01811">
    <property type="entry name" value="YidC_type2"/>
    <property type="match status" value="1"/>
</dbReference>
<name>A0A380KF25_9STRE</name>
<dbReference type="GO" id="GO:0015031">
    <property type="term" value="P:protein transport"/>
    <property type="evidence" value="ECO:0007669"/>
    <property type="project" value="UniProtKB-KW"/>
</dbReference>
<keyword evidence="3 12" id="KW-1003">Cell membrane</keyword>
<comment type="function">
    <text evidence="12">Required for the insertion and/or proper folding and/or complex formation of integral membrane proteins into the membrane. Involved in integration of membrane proteins that insert both dependently and independently of the Sec translocase complex, as well as at least some lipoproteins.</text>
</comment>
<evidence type="ECO:0000256" key="11">
    <source>
        <dbReference type="ARBA" id="ARBA00023288"/>
    </source>
</evidence>
<evidence type="ECO:0000256" key="6">
    <source>
        <dbReference type="ARBA" id="ARBA00022927"/>
    </source>
</evidence>
<gene>
    <name evidence="14" type="primary">yidC2</name>
    <name evidence="12" type="synonym">yidC</name>
    <name evidence="14" type="ORF">NCTC12224_02573</name>
</gene>
<dbReference type="GO" id="GO:0032977">
    <property type="term" value="F:membrane insertase activity"/>
    <property type="evidence" value="ECO:0007669"/>
    <property type="project" value="InterPro"/>
</dbReference>
<keyword evidence="8 12" id="KW-0472">Membrane</keyword>
<keyword evidence="15" id="KW-1185">Reference proteome</keyword>
<dbReference type="Pfam" id="PF02096">
    <property type="entry name" value="60KD_IMP"/>
    <property type="match status" value="1"/>
</dbReference>
<evidence type="ECO:0000259" key="13">
    <source>
        <dbReference type="Pfam" id="PF02096"/>
    </source>
</evidence>
<dbReference type="InterPro" id="IPR047196">
    <property type="entry name" value="YidC_ALB_C"/>
</dbReference>
<evidence type="ECO:0000256" key="12">
    <source>
        <dbReference type="HAMAP-Rule" id="MF_01811"/>
    </source>
</evidence>
<evidence type="ECO:0000256" key="7">
    <source>
        <dbReference type="ARBA" id="ARBA00022989"/>
    </source>
</evidence>
<keyword evidence="10 12" id="KW-0143">Chaperone</keyword>
<feature type="transmembrane region" description="Helical" evidence="12">
    <location>
        <begin position="166"/>
        <end position="185"/>
    </location>
</feature>
<comment type="similarity">
    <text evidence="12">Belongs to the OXA1/ALB3/YidC family. Type 2 subfamily.</text>
</comment>
<keyword evidence="7 12" id="KW-1133">Transmembrane helix</keyword>
<keyword evidence="4 12" id="KW-0812">Transmembrane</keyword>
<evidence type="ECO:0000256" key="2">
    <source>
        <dbReference type="ARBA" id="ARBA00022448"/>
    </source>
</evidence>
<evidence type="ECO:0000256" key="10">
    <source>
        <dbReference type="ARBA" id="ARBA00023186"/>
    </source>
</evidence>
<proteinExistence type="inferred from homology"/>
<dbReference type="CDD" id="cd20070">
    <property type="entry name" value="5TM_YidC_Alb3"/>
    <property type="match status" value="1"/>
</dbReference>
<evidence type="ECO:0000256" key="3">
    <source>
        <dbReference type="ARBA" id="ARBA00022475"/>
    </source>
</evidence>
<keyword evidence="6 12" id="KW-0653">Protein transport</keyword>
<evidence type="ECO:0000256" key="4">
    <source>
        <dbReference type="ARBA" id="ARBA00022692"/>
    </source>
</evidence>
<dbReference type="GO" id="GO:0005886">
    <property type="term" value="C:plasma membrane"/>
    <property type="evidence" value="ECO:0007669"/>
    <property type="project" value="UniProtKB-SubCell"/>
</dbReference>
<evidence type="ECO:0000256" key="1">
    <source>
        <dbReference type="ARBA" id="ARBA00004651"/>
    </source>
</evidence>
<evidence type="ECO:0000313" key="15">
    <source>
        <dbReference type="Proteomes" id="UP000254924"/>
    </source>
</evidence>
<feature type="transmembrane region" description="Helical" evidence="12">
    <location>
        <begin position="197"/>
        <end position="221"/>
    </location>
</feature>
<dbReference type="EMBL" id="UHFN01000007">
    <property type="protein sequence ID" value="SUN63682.1"/>
    <property type="molecule type" value="Genomic_DNA"/>
</dbReference>
<dbReference type="Proteomes" id="UP000254924">
    <property type="component" value="Unassembled WGS sequence"/>
</dbReference>
<evidence type="ECO:0000313" key="14">
    <source>
        <dbReference type="EMBL" id="SUN63682.1"/>
    </source>
</evidence>
<feature type="transmembrane region" description="Helical" evidence="12">
    <location>
        <begin position="47"/>
        <end position="73"/>
    </location>
</feature>
<dbReference type="PROSITE" id="PS51257">
    <property type="entry name" value="PROKAR_LIPOPROTEIN"/>
    <property type="match status" value="1"/>
</dbReference>
<feature type="transmembrane region" description="Helical" evidence="12">
    <location>
        <begin position="121"/>
        <end position="141"/>
    </location>
</feature>
<comment type="subcellular location">
    <subcellularLocation>
        <location evidence="1 12">Cell membrane</location>
        <topology evidence="1 12">Multi-pass membrane protein</topology>
    </subcellularLocation>
</comment>
<dbReference type="NCBIfam" id="TIGR03592">
    <property type="entry name" value="yidC_oxa1_cterm"/>
    <property type="match status" value="1"/>
</dbReference>
<protein>
    <recommendedName>
        <fullName evidence="12">Membrane protein insertase YidC</fullName>
    </recommendedName>
    <alternativeName>
        <fullName evidence="12">Foldase YidC</fullName>
    </alternativeName>
    <alternativeName>
        <fullName evidence="12">Membrane integrase YidC</fullName>
    </alternativeName>
    <alternativeName>
        <fullName evidence="12">Membrane protein YidC</fullName>
    </alternativeName>
</protein>
<keyword evidence="2 12" id="KW-0813">Transport</keyword>
<evidence type="ECO:0000256" key="5">
    <source>
        <dbReference type="ARBA" id="ARBA00022729"/>
    </source>
</evidence>
<dbReference type="PANTHER" id="PTHR12428:SF65">
    <property type="entry name" value="CYTOCHROME C OXIDASE ASSEMBLY PROTEIN COX18, MITOCHONDRIAL"/>
    <property type="match status" value="1"/>
</dbReference>
<dbReference type="AlphaFoldDB" id="A0A380KF25"/>
<dbReference type="PANTHER" id="PTHR12428">
    <property type="entry name" value="OXA1"/>
    <property type="match status" value="1"/>
</dbReference>
<dbReference type="OrthoDB" id="9780552at2"/>
<dbReference type="InterPro" id="IPR001708">
    <property type="entry name" value="YidC/ALB3/OXA1/COX18"/>
</dbReference>
<sequence>MKKNVKLLGLGSLALLVLSACGRGDVSSHSKGAWDQIVYAFAKAIEWLSFGGSVAIGIILFTIILRAALMPLFSKQMKSSQKMQELQPKLRELQRQYSGRDSESRLKLAEAQQALYKENGVSLYASFIPLLIQLPILWALYQALTRVAFLREGTFLWLDLAKPDPYFILPLLAALFTFLSTWLTNKAAPEKNPMMSVMTYGFPIMIFIFGVNFASGVALYWTVSNAFQVFQIMLLNNPFKIIEAREAAAREEKERKARIRRAQKKAHKKRK</sequence>
<keyword evidence="11 12" id="KW-0449">Lipoprotein</keyword>
<dbReference type="PRINTS" id="PR00701">
    <property type="entry name" value="60KDINNERMP"/>
</dbReference>
<keyword evidence="5 12" id="KW-0732">Signal</keyword>